<reference evidence="1" key="1">
    <citation type="submission" date="2016-01" db="EMBL/GenBank/DDBJ databases">
        <authorList>
            <person name="Peeters C."/>
        </authorList>
    </citation>
    <scope>NUCLEOTIDE SEQUENCE [LARGE SCALE GENOMIC DNA]</scope>
    <source>
        <strain evidence="1">LMG 22940</strain>
    </source>
</reference>
<dbReference type="EMBL" id="FCON02000019">
    <property type="protein sequence ID" value="SAL47749.1"/>
    <property type="molecule type" value="Genomic_DNA"/>
</dbReference>
<proteinExistence type="predicted"/>
<sequence>MLTLTELQSTLEIEYELQLEAMDEQALRALLADPVALNARLPAHMSLAEGSRIAETTLEQLLARKSPDGEPVIPDKAEPRWAQWFKPPWIQLLFGTRKGE</sequence>
<accession>A0A158HUS7</accession>
<dbReference type="AlphaFoldDB" id="A0A158HUS7"/>
<evidence type="ECO:0000313" key="2">
    <source>
        <dbReference type="Proteomes" id="UP000054770"/>
    </source>
</evidence>
<organism evidence="1 2">
    <name type="scientific">Caballeronia choica</name>
    <dbReference type="NCBI Taxonomy" id="326476"/>
    <lineage>
        <taxon>Bacteria</taxon>
        <taxon>Pseudomonadati</taxon>
        <taxon>Pseudomonadota</taxon>
        <taxon>Betaproteobacteria</taxon>
        <taxon>Burkholderiales</taxon>
        <taxon>Burkholderiaceae</taxon>
        <taxon>Caballeronia</taxon>
    </lineage>
</organism>
<keyword evidence="2" id="KW-1185">Reference proteome</keyword>
<dbReference type="Proteomes" id="UP000054770">
    <property type="component" value="Unassembled WGS sequence"/>
</dbReference>
<name>A0A158HUS7_9BURK</name>
<gene>
    <name evidence="1" type="ORF">AWB68_02329</name>
</gene>
<evidence type="ECO:0000313" key="1">
    <source>
        <dbReference type="EMBL" id="SAL47749.1"/>
    </source>
</evidence>
<comment type="caution">
    <text evidence="1">The sequence shown here is derived from an EMBL/GenBank/DDBJ whole genome shotgun (WGS) entry which is preliminary data.</text>
</comment>
<protein>
    <submittedName>
        <fullName evidence="1">Uncharacterized protein</fullName>
    </submittedName>
</protein>